<evidence type="ECO:0000313" key="4">
    <source>
        <dbReference type="Proteomes" id="UP000006833"/>
    </source>
</evidence>
<dbReference type="AlphaFoldDB" id="A8LM53"/>
<accession>A8LM53</accession>
<feature type="signal peptide" evidence="1">
    <location>
        <begin position="1"/>
        <end position="30"/>
    </location>
</feature>
<sequence length="163" mass="17272">MPKTLSLKSLRTGFVVATLATTLSLGTAFAADEVFITDADMNIAINGYDPVAYHTAGAPTKGVAEFKAEYDGAVYKFSSAENKAAFEADPAAFAPAFGGWCTVGASKGKKIATQPEFFDIVDGQLYLNSSEGAHDLYLRQTTQTIDTATTNWPEIVSTPASEL</sequence>
<dbReference type="NCBIfam" id="NF041384">
    <property type="entry name" value="YHS_seleno_dom"/>
    <property type="match status" value="1"/>
</dbReference>
<dbReference type="eggNOG" id="COG3350">
    <property type="taxonomic scope" value="Bacteria"/>
</dbReference>
<dbReference type="HOGENOM" id="CLU_087914_2_0_5"/>
<dbReference type="InterPro" id="IPR007029">
    <property type="entry name" value="YHS_dom"/>
</dbReference>
<dbReference type="EMBL" id="CP000830">
    <property type="protein sequence ID" value="ABV92030.1"/>
    <property type="molecule type" value="Genomic_DNA"/>
</dbReference>
<dbReference type="RefSeq" id="WP_012176961.1">
    <property type="nucleotide sequence ID" value="NC_009952.1"/>
</dbReference>
<dbReference type="Pfam" id="PF04945">
    <property type="entry name" value="YHS"/>
    <property type="match status" value="1"/>
</dbReference>
<dbReference type="KEGG" id="dsh:Dshi_0281"/>
<organism evidence="3 4">
    <name type="scientific">Dinoroseobacter shibae (strain DSM 16493 / NCIMB 14021 / DFL 12)</name>
    <dbReference type="NCBI Taxonomy" id="398580"/>
    <lineage>
        <taxon>Bacteria</taxon>
        <taxon>Pseudomonadati</taxon>
        <taxon>Pseudomonadota</taxon>
        <taxon>Alphaproteobacteria</taxon>
        <taxon>Rhodobacterales</taxon>
        <taxon>Roseobacteraceae</taxon>
        <taxon>Dinoroseobacter</taxon>
    </lineage>
</organism>
<evidence type="ECO:0000259" key="2">
    <source>
        <dbReference type="Pfam" id="PF04945"/>
    </source>
</evidence>
<protein>
    <submittedName>
        <fullName evidence="3">YHS domain protein</fullName>
    </submittedName>
</protein>
<dbReference type="Proteomes" id="UP000006833">
    <property type="component" value="Chromosome"/>
</dbReference>
<feature type="domain" description="YHS" evidence="2">
    <location>
        <begin position="51"/>
        <end position="96"/>
    </location>
</feature>
<feature type="chain" id="PRO_5002725303" evidence="1">
    <location>
        <begin position="31"/>
        <end position="163"/>
    </location>
</feature>
<keyword evidence="1" id="KW-0732">Signal</keyword>
<evidence type="ECO:0000313" key="3">
    <source>
        <dbReference type="EMBL" id="ABV92030.1"/>
    </source>
</evidence>
<name>A8LM53_DINSH</name>
<keyword evidence="4" id="KW-1185">Reference proteome</keyword>
<gene>
    <name evidence="3" type="ordered locus">Dshi_0281</name>
</gene>
<reference evidence="4" key="1">
    <citation type="journal article" date="2010" name="ISME J.">
        <title>The complete genome sequence of the algal symbiont Dinoroseobacter shibae: a hitchhiker's guide to life in the sea.</title>
        <authorList>
            <person name="Wagner-Dobler I."/>
            <person name="Ballhausen B."/>
            <person name="Berger M."/>
            <person name="Brinkhoff T."/>
            <person name="Buchholz I."/>
            <person name="Bunk B."/>
            <person name="Cypionka H."/>
            <person name="Daniel R."/>
            <person name="Drepper T."/>
            <person name="Gerdts G."/>
            <person name="Hahnke S."/>
            <person name="Han C."/>
            <person name="Jahn D."/>
            <person name="Kalhoefer D."/>
            <person name="Kiss H."/>
            <person name="Klenk H.P."/>
            <person name="Kyrpides N."/>
            <person name="Liebl W."/>
            <person name="Liesegang H."/>
            <person name="Meincke L."/>
            <person name="Pati A."/>
            <person name="Petersen J."/>
            <person name="Piekarski T."/>
            <person name="Pommerenke C."/>
            <person name="Pradella S."/>
            <person name="Pukall R."/>
            <person name="Rabus R."/>
            <person name="Stackebrandt E."/>
            <person name="Thole S."/>
            <person name="Thompson L."/>
            <person name="Tielen P."/>
            <person name="Tomasch J."/>
            <person name="von Jan M."/>
            <person name="Wanphrut N."/>
            <person name="Wichels A."/>
            <person name="Zech H."/>
            <person name="Simon M."/>
        </authorList>
    </citation>
    <scope>NUCLEOTIDE SEQUENCE [LARGE SCALE GENOMIC DNA]</scope>
    <source>
        <strain evidence="4">DSM 16493 / NCIMB 14021 / DFL 12</strain>
    </source>
</reference>
<dbReference type="STRING" id="398580.Dshi_0281"/>
<evidence type="ECO:0000256" key="1">
    <source>
        <dbReference type="SAM" id="SignalP"/>
    </source>
</evidence>
<proteinExistence type="predicted"/>